<name>A0A942I5U8_9HYPH</name>
<evidence type="ECO:0000313" key="10">
    <source>
        <dbReference type="Proteomes" id="UP000678281"/>
    </source>
</evidence>
<evidence type="ECO:0000256" key="7">
    <source>
        <dbReference type="SAM" id="SignalP"/>
    </source>
</evidence>
<keyword evidence="5" id="KW-0472">Membrane</keyword>
<feature type="domain" description="ABC transporter substrate-binding protein PnrA-like" evidence="8">
    <location>
        <begin position="41"/>
        <end position="343"/>
    </location>
</feature>
<dbReference type="EMBL" id="JAGXTP010000001">
    <property type="protein sequence ID" value="MBS3848048.1"/>
    <property type="molecule type" value="Genomic_DNA"/>
</dbReference>
<dbReference type="InterPro" id="IPR028082">
    <property type="entry name" value="Peripla_BP_I"/>
</dbReference>
<dbReference type="AlphaFoldDB" id="A0A942I5U8"/>
<evidence type="ECO:0000313" key="9">
    <source>
        <dbReference type="EMBL" id="MBS3848048.1"/>
    </source>
</evidence>
<evidence type="ECO:0000256" key="3">
    <source>
        <dbReference type="ARBA" id="ARBA00022475"/>
    </source>
</evidence>
<gene>
    <name evidence="9" type="ORF">KD146_04985</name>
</gene>
<evidence type="ECO:0000256" key="6">
    <source>
        <dbReference type="ARBA" id="ARBA00023288"/>
    </source>
</evidence>
<dbReference type="Pfam" id="PF02608">
    <property type="entry name" value="Bmp"/>
    <property type="match status" value="1"/>
</dbReference>
<accession>A0A942I5U8</accession>
<evidence type="ECO:0000259" key="8">
    <source>
        <dbReference type="Pfam" id="PF02608"/>
    </source>
</evidence>
<keyword evidence="10" id="KW-1185">Reference proteome</keyword>
<dbReference type="RefSeq" id="WP_212657626.1">
    <property type="nucleotide sequence ID" value="NZ_JAGXTP010000001.1"/>
</dbReference>
<evidence type="ECO:0000256" key="5">
    <source>
        <dbReference type="ARBA" id="ARBA00023136"/>
    </source>
</evidence>
<proteinExistence type="inferred from homology"/>
<evidence type="ECO:0000256" key="4">
    <source>
        <dbReference type="ARBA" id="ARBA00022729"/>
    </source>
</evidence>
<dbReference type="PANTHER" id="PTHR34296">
    <property type="entry name" value="TRANSCRIPTIONAL ACTIVATOR PROTEIN MED"/>
    <property type="match status" value="1"/>
</dbReference>
<dbReference type="SUPFAM" id="SSF53822">
    <property type="entry name" value="Periplasmic binding protein-like I"/>
    <property type="match status" value="1"/>
</dbReference>
<sequence length="350" mass="36610">MTLKNLSRRSALGLLSAVALMGSVSSGAVLAQEYSAENPLKVALVLHGTLGDKSFFDSAAAGMAKAQAELPVEIKIIEAGYDKTKWQPALADAADSGYDVVIAGTYDMTPYITELADEYPEVKFIDFDDSPDFSGGAYPNVLSIMYGTSTAGYLAGYAAAKVSETGTIATILGMEFPTVTDFKVGFDQGATDANPDINIISTVAGTFSDPAKGKEIALAQFGQGADVVFPIAGSTGIGALQAAKENGKLAVGVDSDQATVFATSDPEQAEVIFTSVEKKIGESLFLALKATIDGTQEYGKRELLGLKDGAVGISKNSYYEKLVSAEIRDEVEALEAKIVSGELVPNSDME</sequence>
<comment type="subcellular location">
    <subcellularLocation>
        <location evidence="1">Cell membrane</location>
        <topology evidence="1">Lipid-anchor</topology>
    </subcellularLocation>
</comment>
<dbReference type="InterPro" id="IPR006311">
    <property type="entry name" value="TAT_signal"/>
</dbReference>
<organism evidence="9 10">
    <name type="scientific">Devosia litorisediminis</name>
    <dbReference type="NCBI Taxonomy" id="2829817"/>
    <lineage>
        <taxon>Bacteria</taxon>
        <taxon>Pseudomonadati</taxon>
        <taxon>Pseudomonadota</taxon>
        <taxon>Alphaproteobacteria</taxon>
        <taxon>Hyphomicrobiales</taxon>
        <taxon>Devosiaceae</taxon>
        <taxon>Devosia</taxon>
    </lineage>
</organism>
<evidence type="ECO:0000256" key="1">
    <source>
        <dbReference type="ARBA" id="ARBA00004193"/>
    </source>
</evidence>
<reference evidence="9" key="1">
    <citation type="submission" date="2021-04" db="EMBL/GenBank/DDBJ databases">
        <title>Devosia litorisediminis sp. nov., isolated from a sand dune.</title>
        <authorList>
            <person name="Park S."/>
            <person name="Yoon J.-H."/>
        </authorList>
    </citation>
    <scope>NUCLEOTIDE SEQUENCE</scope>
    <source>
        <strain evidence="9">BSSL-BM10</strain>
    </source>
</reference>
<comment type="similarity">
    <text evidence="2">Belongs to the BMP lipoprotein family.</text>
</comment>
<feature type="chain" id="PRO_5037727835" evidence="7">
    <location>
        <begin position="32"/>
        <end position="350"/>
    </location>
</feature>
<dbReference type="PANTHER" id="PTHR34296:SF2">
    <property type="entry name" value="ABC TRANSPORTER GUANOSINE-BINDING PROTEIN NUPN"/>
    <property type="match status" value="1"/>
</dbReference>
<protein>
    <submittedName>
        <fullName evidence="9">BMP family ABC transporter substrate-binding protein</fullName>
    </submittedName>
</protein>
<dbReference type="InterPro" id="IPR003760">
    <property type="entry name" value="PnrA-like"/>
</dbReference>
<dbReference type="GO" id="GO:0005886">
    <property type="term" value="C:plasma membrane"/>
    <property type="evidence" value="ECO:0007669"/>
    <property type="project" value="UniProtKB-SubCell"/>
</dbReference>
<feature type="signal peptide" evidence="7">
    <location>
        <begin position="1"/>
        <end position="31"/>
    </location>
</feature>
<dbReference type="Gene3D" id="3.40.50.2300">
    <property type="match status" value="2"/>
</dbReference>
<comment type="caution">
    <text evidence="9">The sequence shown here is derived from an EMBL/GenBank/DDBJ whole genome shotgun (WGS) entry which is preliminary data.</text>
</comment>
<dbReference type="PROSITE" id="PS51318">
    <property type="entry name" value="TAT"/>
    <property type="match status" value="1"/>
</dbReference>
<evidence type="ECO:0000256" key="2">
    <source>
        <dbReference type="ARBA" id="ARBA00008610"/>
    </source>
</evidence>
<dbReference type="InterPro" id="IPR050957">
    <property type="entry name" value="BMP_lipoprotein"/>
</dbReference>
<dbReference type="Proteomes" id="UP000678281">
    <property type="component" value="Unassembled WGS sequence"/>
</dbReference>
<keyword evidence="6" id="KW-0449">Lipoprotein</keyword>
<keyword evidence="3" id="KW-1003">Cell membrane</keyword>
<keyword evidence="4 7" id="KW-0732">Signal</keyword>